<organism evidence="2 3">
    <name type="scientific">Daejeonella rubra</name>
    <dbReference type="NCBI Taxonomy" id="990371"/>
    <lineage>
        <taxon>Bacteria</taxon>
        <taxon>Pseudomonadati</taxon>
        <taxon>Bacteroidota</taxon>
        <taxon>Sphingobacteriia</taxon>
        <taxon>Sphingobacteriales</taxon>
        <taxon>Sphingobacteriaceae</taxon>
        <taxon>Daejeonella</taxon>
    </lineage>
</organism>
<protein>
    <submittedName>
        <fullName evidence="2">Starch-binding associating with outer membrane</fullName>
    </submittedName>
</protein>
<evidence type="ECO:0000256" key="1">
    <source>
        <dbReference type="SAM" id="SignalP"/>
    </source>
</evidence>
<dbReference type="AlphaFoldDB" id="A0A1G9SM32"/>
<name>A0A1G9SM32_9SPHI</name>
<dbReference type="Gene3D" id="1.25.40.390">
    <property type="match status" value="1"/>
</dbReference>
<reference evidence="3" key="1">
    <citation type="submission" date="2016-10" db="EMBL/GenBank/DDBJ databases">
        <authorList>
            <person name="Varghese N."/>
            <person name="Submissions S."/>
        </authorList>
    </citation>
    <scope>NUCLEOTIDE SEQUENCE [LARGE SCALE GENOMIC DNA]</scope>
    <source>
        <strain evidence="3">DSM 24536</strain>
    </source>
</reference>
<gene>
    <name evidence="2" type="ORF">SAMN05421813_11096</name>
</gene>
<keyword evidence="3" id="KW-1185">Reference proteome</keyword>
<dbReference type="STRING" id="990371.SAMN05421813_11096"/>
<dbReference type="RefSeq" id="WP_090704125.1">
    <property type="nucleotide sequence ID" value="NZ_FNHH01000010.1"/>
</dbReference>
<dbReference type="EMBL" id="FNHH01000010">
    <property type="protein sequence ID" value="SDM35835.1"/>
    <property type="molecule type" value="Genomic_DNA"/>
</dbReference>
<accession>A0A1G9SM32</accession>
<keyword evidence="1" id="KW-0732">Signal</keyword>
<dbReference type="InterPro" id="IPR011990">
    <property type="entry name" value="TPR-like_helical_dom_sf"/>
</dbReference>
<evidence type="ECO:0000313" key="3">
    <source>
        <dbReference type="Proteomes" id="UP000199226"/>
    </source>
</evidence>
<sequence>MINYIKRKFNSRLLAIGTLAVLILPACDKGFEEMNKNPNAFTEPVIGSLFSATIVRHAGVGDGNTLYPNSKQAGSFVQYFSSLNAFQWTGVKYLYQGKADYNNGLWNTAFNTELKETQQIINLTKGKADMINQYNIARIWRVQILHRVTDMYGDMPYSEAASGLNGIYKPKYDKQADIYADMLKELEESAKALDATKPSYGAADFVYGGTPAKWKTFAYSLMLRLGMRMTKVDPAKAELWVKKAIAGGVMQSNSDIAKLTHTSASGTNWNWDSRQLQTAEGVPPSAQGRGFSKLNKTLIDYLQATNDPRLPFYATLWRGNISISELAVNSEPAKQKGLPGNYDYTTIATLIPNWNADMQRDFSEVNINTIAHLEAPTTFQSYAEVEYLLAEAALRGWGSGTAKEHYEKGFIAHLMATSLYPNAGLVIPNPSSAAANYLAANPYNATATFGEQMRQIHTQFWVTMFGQMNNIESFANWRRTGYPALIPTNYPGNETGGIIQRRLRYPDAEAALNTVNYNAAITAQGPDLFLTRIWWDKP</sequence>
<proteinExistence type="predicted"/>
<evidence type="ECO:0000313" key="2">
    <source>
        <dbReference type="EMBL" id="SDM35835.1"/>
    </source>
</evidence>
<dbReference type="SUPFAM" id="SSF48452">
    <property type="entry name" value="TPR-like"/>
    <property type="match status" value="1"/>
</dbReference>
<feature type="signal peptide" evidence="1">
    <location>
        <begin position="1"/>
        <end position="28"/>
    </location>
</feature>
<dbReference type="OrthoDB" id="9766256at2"/>
<dbReference type="InterPro" id="IPR041662">
    <property type="entry name" value="SusD-like_2"/>
</dbReference>
<dbReference type="Proteomes" id="UP000199226">
    <property type="component" value="Unassembled WGS sequence"/>
</dbReference>
<dbReference type="Pfam" id="PF12771">
    <property type="entry name" value="SusD-like_2"/>
    <property type="match status" value="1"/>
</dbReference>
<feature type="chain" id="PRO_5011736111" evidence="1">
    <location>
        <begin position="29"/>
        <end position="538"/>
    </location>
</feature>